<evidence type="ECO:0000313" key="9">
    <source>
        <dbReference type="Proteomes" id="UP001430796"/>
    </source>
</evidence>
<keyword evidence="5 6" id="KW-0472">Membrane</keyword>
<dbReference type="EMBL" id="JAKJPO010000003">
    <property type="protein sequence ID" value="MCF7221464.1"/>
    <property type="molecule type" value="Genomic_DNA"/>
</dbReference>
<dbReference type="Pfam" id="PF01061">
    <property type="entry name" value="ABC2_membrane"/>
    <property type="match status" value="1"/>
</dbReference>
<feature type="transmembrane region" description="Helical" evidence="6">
    <location>
        <begin position="72"/>
        <end position="93"/>
    </location>
</feature>
<dbReference type="PANTHER" id="PTHR43229">
    <property type="entry name" value="NODULATION PROTEIN J"/>
    <property type="match status" value="1"/>
</dbReference>
<dbReference type="PRINTS" id="PR00164">
    <property type="entry name" value="ABC2TRNSPORT"/>
</dbReference>
<dbReference type="InterPro" id="IPR051784">
    <property type="entry name" value="Nod_factor_ABC_transporter"/>
</dbReference>
<accession>A0ABS9HTD1</accession>
<comment type="caution">
    <text evidence="8">The sequence shown here is derived from an EMBL/GenBank/DDBJ whole genome shotgun (WGS) entry which is preliminary data.</text>
</comment>
<dbReference type="Proteomes" id="UP001430796">
    <property type="component" value="Unassembled WGS sequence"/>
</dbReference>
<feature type="domain" description="ABC-2 type transporter transmembrane" evidence="7">
    <location>
        <begin position="21"/>
        <end position="222"/>
    </location>
</feature>
<feature type="transmembrane region" description="Helical" evidence="6">
    <location>
        <begin position="149"/>
        <end position="170"/>
    </location>
</feature>
<keyword evidence="3 6" id="KW-0812">Transmembrane</keyword>
<keyword evidence="9" id="KW-1185">Reference proteome</keyword>
<evidence type="ECO:0000256" key="1">
    <source>
        <dbReference type="ARBA" id="ARBA00004141"/>
    </source>
</evidence>
<reference evidence="8" key="1">
    <citation type="submission" date="2022-01" db="EMBL/GenBank/DDBJ databases">
        <title>Lysobacter chinensis sp. nov., a bacterium isolated from cow dung compost.</title>
        <authorList>
            <person name="Liu Y."/>
        </authorList>
    </citation>
    <scope>NUCLEOTIDE SEQUENCE</scope>
    <source>
        <strain evidence="8">TLK-CK17</strain>
    </source>
</reference>
<evidence type="ECO:0000256" key="3">
    <source>
        <dbReference type="ARBA" id="ARBA00022692"/>
    </source>
</evidence>
<feature type="transmembrane region" description="Helical" evidence="6">
    <location>
        <begin position="182"/>
        <end position="207"/>
    </location>
</feature>
<protein>
    <submittedName>
        <fullName evidence="8">ABC transporter permease</fullName>
    </submittedName>
</protein>
<dbReference type="PIRSF" id="PIRSF006648">
    <property type="entry name" value="DrrB"/>
    <property type="match status" value="1"/>
</dbReference>
<feature type="transmembrane region" description="Helical" evidence="6">
    <location>
        <begin position="33"/>
        <end position="52"/>
    </location>
</feature>
<dbReference type="RefSeq" id="WP_237053895.1">
    <property type="nucleotide sequence ID" value="NZ_JAKJPO010000003.1"/>
</dbReference>
<feature type="transmembrane region" description="Helical" evidence="6">
    <location>
        <begin position="235"/>
        <end position="253"/>
    </location>
</feature>
<reference evidence="8" key="2">
    <citation type="submission" date="2022-01" db="EMBL/GenBank/DDBJ databases">
        <authorList>
            <person name="Zhou L.Y."/>
        </authorList>
    </citation>
    <scope>NUCLEOTIDE SEQUENCE</scope>
    <source>
        <strain evidence="8">TLK-CK17</strain>
    </source>
</reference>
<dbReference type="InterPro" id="IPR000412">
    <property type="entry name" value="ABC_2_transport"/>
</dbReference>
<evidence type="ECO:0000256" key="6">
    <source>
        <dbReference type="SAM" id="Phobius"/>
    </source>
</evidence>
<evidence type="ECO:0000256" key="5">
    <source>
        <dbReference type="ARBA" id="ARBA00023136"/>
    </source>
</evidence>
<sequence length="261" mass="27635">MDTAVETFRHFALRAWWLEARCEILRVLRTPAFAVPTLLFAPLFYTLFGVLLAPRGDGGPMSGAAISEYMLATYGVFGVMGVGLFGFGVNVAIDRQRGLLALKRALPMPAGAWLGAKIVSAMLFASVCSLLLAAIAATLAGVSLAPMQWLGLFVVNVLGMLPFCALGLWIGTVSSGDASPAVVNIVYLPMSFLSGLVVPLAAFPSWLGAVAPLWPSYHLGQVALKVVGRDAGQPLWLHLLVLTGVTVVCLLLARRRLATTA</sequence>
<organism evidence="8 9">
    <name type="scientific">Marilutibacter chinensis</name>
    <dbReference type="NCBI Taxonomy" id="2912247"/>
    <lineage>
        <taxon>Bacteria</taxon>
        <taxon>Pseudomonadati</taxon>
        <taxon>Pseudomonadota</taxon>
        <taxon>Gammaproteobacteria</taxon>
        <taxon>Lysobacterales</taxon>
        <taxon>Lysobacteraceae</taxon>
        <taxon>Marilutibacter</taxon>
    </lineage>
</organism>
<evidence type="ECO:0000256" key="2">
    <source>
        <dbReference type="ARBA" id="ARBA00007783"/>
    </source>
</evidence>
<evidence type="ECO:0000313" key="8">
    <source>
        <dbReference type="EMBL" id="MCF7221464.1"/>
    </source>
</evidence>
<proteinExistence type="inferred from homology"/>
<evidence type="ECO:0000259" key="7">
    <source>
        <dbReference type="Pfam" id="PF01061"/>
    </source>
</evidence>
<gene>
    <name evidence="8" type="ORF">L3V18_06610</name>
</gene>
<feature type="transmembrane region" description="Helical" evidence="6">
    <location>
        <begin position="114"/>
        <end position="137"/>
    </location>
</feature>
<dbReference type="PANTHER" id="PTHR43229:SF2">
    <property type="entry name" value="NODULATION PROTEIN J"/>
    <property type="match status" value="1"/>
</dbReference>
<comment type="subcellular location">
    <subcellularLocation>
        <location evidence="1">Membrane</location>
        <topology evidence="1">Multi-pass membrane protein</topology>
    </subcellularLocation>
</comment>
<keyword evidence="4 6" id="KW-1133">Transmembrane helix</keyword>
<evidence type="ECO:0000256" key="4">
    <source>
        <dbReference type="ARBA" id="ARBA00022989"/>
    </source>
</evidence>
<name>A0ABS9HTD1_9GAMM</name>
<dbReference type="InterPro" id="IPR013525">
    <property type="entry name" value="ABC2_TM"/>
</dbReference>
<comment type="similarity">
    <text evidence="2">Belongs to the ABC-2 integral membrane protein family.</text>
</comment>